<feature type="domain" description="Helix-turn-helix" evidence="1">
    <location>
        <begin position="6"/>
        <end position="57"/>
    </location>
</feature>
<evidence type="ECO:0000313" key="3">
    <source>
        <dbReference type="Proteomes" id="UP000184932"/>
    </source>
</evidence>
<dbReference type="Proteomes" id="UP000184932">
    <property type="component" value="Unassembled WGS sequence"/>
</dbReference>
<evidence type="ECO:0000259" key="1">
    <source>
        <dbReference type="Pfam" id="PF12728"/>
    </source>
</evidence>
<dbReference type="RefSeq" id="WP_074256519.1">
    <property type="nucleotide sequence ID" value="NZ_FSRL01000001.1"/>
</dbReference>
<dbReference type="InterPro" id="IPR041657">
    <property type="entry name" value="HTH_17"/>
</dbReference>
<dbReference type="SUPFAM" id="SSF46955">
    <property type="entry name" value="Putative DNA-binding domain"/>
    <property type="match status" value="1"/>
</dbReference>
<dbReference type="AlphaFoldDB" id="A0A1N6GIL7"/>
<dbReference type="EMBL" id="FSRL01000001">
    <property type="protein sequence ID" value="SIO07311.1"/>
    <property type="molecule type" value="Genomic_DNA"/>
</dbReference>
<organism evidence="2 3">
    <name type="scientific">Vannielia litorea</name>
    <dbReference type="NCBI Taxonomy" id="1217970"/>
    <lineage>
        <taxon>Bacteria</taxon>
        <taxon>Pseudomonadati</taxon>
        <taxon>Pseudomonadota</taxon>
        <taxon>Alphaproteobacteria</taxon>
        <taxon>Rhodobacterales</taxon>
        <taxon>Paracoccaceae</taxon>
        <taxon>Vannielia</taxon>
    </lineage>
</organism>
<keyword evidence="3" id="KW-1185">Reference proteome</keyword>
<evidence type="ECO:0000313" key="2">
    <source>
        <dbReference type="EMBL" id="SIO07311.1"/>
    </source>
</evidence>
<accession>A0A1N6GIL7</accession>
<dbReference type="OrthoDB" id="9806994at2"/>
<proteinExistence type="predicted"/>
<dbReference type="STRING" id="1217970.SAMN05444002_2512"/>
<protein>
    <submittedName>
        <fullName evidence="2">Transcriptional regulator, AlpA family</fullName>
    </submittedName>
</protein>
<dbReference type="Pfam" id="PF12728">
    <property type="entry name" value="HTH_17"/>
    <property type="match status" value="1"/>
</dbReference>
<dbReference type="InterPro" id="IPR009061">
    <property type="entry name" value="DNA-bd_dom_put_sf"/>
</dbReference>
<reference evidence="3" key="1">
    <citation type="submission" date="2016-11" db="EMBL/GenBank/DDBJ databases">
        <authorList>
            <person name="Varghese N."/>
            <person name="Submissions S."/>
        </authorList>
    </citation>
    <scope>NUCLEOTIDE SEQUENCE [LARGE SCALE GENOMIC DNA]</scope>
    <source>
        <strain evidence="3">DSM 29440</strain>
    </source>
</reference>
<gene>
    <name evidence="2" type="ORF">SAMN05444002_2512</name>
</gene>
<sequence length="68" mass="7595">MDKNRLLSRDEVAEIYGISKRFLETAAMRDASPPAVRLGHRTVRYRVADIEAWIEAQTGTTTDRSGSG</sequence>
<name>A0A1N6GIL7_9RHOB</name>